<keyword evidence="2" id="KW-1185">Reference proteome</keyword>
<gene>
    <name evidence="1" type="ORF">Gohar_020638</name>
</gene>
<comment type="caution">
    <text evidence="1">The sequence shown here is derived from an EMBL/GenBank/DDBJ whole genome shotgun (WGS) entry which is preliminary data.</text>
</comment>
<dbReference type="EMBL" id="JABFAD010000012">
    <property type="protein sequence ID" value="MBA0814838.1"/>
    <property type="molecule type" value="Genomic_DNA"/>
</dbReference>
<evidence type="ECO:0000313" key="1">
    <source>
        <dbReference type="EMBL" id="MBA0814838.1"/>
    </source>
</evidence>
<feature type="non-terminal residue" evidence="1">
    <location>
        <position position="1"/>
    </location>
</feature>
<dbReference type="AlphaFoldDB" id="A0A7J9HYZ5"/>
<organism evidence="1 2">
    <name type="scientific">Gossypium harknessii</name>
    <dbReference type="NCBI Taxonomy" id="34285"/>
    <lineage>
        <taxon>Eukaryota</taxon>
        <taxon>Viridiplantae</taxon>
        <taxon>Streptophyta</taxon>
        <taxon>Embryophyta</taxon>
        <taxon>Tracheophyta</taxon>
        <taxon>Spermatophyta</taxon>
        <taxon>Magnoliopsida</taxon>
        <taxon>eudicotyledons</taxon>
        <taxon>Gunneridae</taxon>
        <taxon>Pentapetalae</taxon>
        <taxon>rosids</taxon>
        <taxon>malvids</taxon>
        <taxon>Malvales</taxon>
        <taxon>Malvaceae</taxon>
        <taxon>Malvoideae</taxon>
        <taxon>Gossypium</taxon>
    </lineage>
</organism>
<dbReference type="Proteomes" id="UP000593560">
    <property type="component" value="Unassembled WGS sequence"/>
</dbReference>
<evidence type="ECO:0000313" key="2">
    <source>
        <dbReference type="Proteomes" id="UP000593560"/>
    </source>
</evidence>
<sequence length="80" mass="8535">ETQPDSTQDLISILSNSKTSSVTAAVKPSFASPELPVPPSRMISKDYSSTIATTLRVHAKLWITPAAVVPTTPPSSSRHF</sequence>
<reference evidence="1 2" key="1">
    <citation type="journal article" date="2019" name="Genome Biol. Evol.">
        <title>Insights into the evolution of the New World diploid cottons (Gossypium, subgenus Houzingenia) based on genome sequencing.</title>
        <authorList>
            <person name="Grover C.E."/>
            <person name="Arick M.A. 2nd"/>
            <person name="Thrash A."/>
            <person name="Conover J.L."/>
            <person name="Sanders W.S."/>
            <person name="Peterson D.G."/>
            <person name="Frelichowski J.E."/>
            <person name="Scheffler J.A."/>
            <person name="Scheffler B.E."/>
            <person name="Wendel J.F."/>
        </authorList>
    </citation>
    <scope>NUCLEOTIDE SEQUENCE [LARGE SCALE GENOMIC DNA]</scope>
    <source>
        <strain evidence="1">0</strain>
        <tissue evidence="1">Leaf</tissue>
    </source>
</reference>
<accession>A0A7J9HYZ5</accession>
<protein>
    <submittedName>
        <fullName evidence="1">Uncharacterized protein</fullName>
    </submittedName>
</protein>
<proteinExistence type="predicted"/>
<name>A0A7J9HYZ5_9ROSI</name>